<proteinExistence type="predicted"/>
<dbReference type="Pfam" id="PF19279">
    <property type="entry name" value="YegS_C"/>
    <property type="match status" value="1"/>
</dbReference>
<dbReference type="InterPro" id="IPR050187">
    <property type="entry name" value="Lipid_Phosphate_FormReg"/>
</dbReference>
<protein>
    <recommendedName>
        <fullName evidence="5">DAGKc domain-containing protein</fullName>
    </recommendedName>
</protein>
<name>A0A3E1RAG5_9BURK</name>
<sequence length="315" mass="33461">MSYPACFDNHGPGLVYSPRMGTLNILINPHAGGGRAARLVPVLQERVRAHATPGALCVADSVPQALDWLRALPRGATVALVGGDGTVNQMLPALLDNALCMALIPQGSGNDVARAIGVYGMPWQHALQLAQTATPRPMDVGWLHTDTLQRPFLSSLTVGFDSAVGYRALIGPRWLRGLPRYLLATLRELSALQTWDMQVTLDGVPLHQGSTLFASTLNTPTYGSGMPAVPAARIDDGALDVLVAGEFNALQTLAMLPRLLAARHLSHPRVQTRRFQHMAIASAQALPLATDGEYIGAANALTVQVAPAALQVLCK</sequence>
<dbReference type="Pfam" id="PF00781">
    <property type="entry name" value="DAGK_cat"/>
    <property type="match status" value="1"/>
</dbReference>
<dbReference type="PANTHER" id="PTHR12358">
    <property type="entry name" value="SPHINGOSINE KINASE"/>
    <property type="match status" value="1"/>
</dbReference>
<dbReference type="EMBL" id="QFZK01000008">
    <property type="protein sequence ID" value="RFO96337.1"/>
    <property type="molecule type" value="Genomic_DNA"/>
</dbReference>
<organism evidence="6 7">
    <name type="scientific">Rhodoferax lacus</name>
    <dbReference type="NCBI Taxonomy" id="2184758"/>
    <lineage>
        <taxon>Bacteria</taxon>
        <taxon>Pseudomonadati</taxon>
        <taxon>Pseudomonadota</taxon>
        <taxon>Betaproteobacteria</taxon>
        <taxon>Burkholderiales</taxon>
        <taxon>Comamonadaceae</taxon>
        <taxon>Rhodoferax</taxon>
    </lineage>
</organism>
<dbReference type="PANTHER" id="PTHR12358:SF106">
    <property type="entry name" value="LIPID KINASE YEGS"/>
    <property type="match status" value="1"/>
</dbReference>
<gene>
    <name evidence="6" type="ORF">DIC66_13590</name>
</gene>
<dbReference type="AlphaFoldDB" id="A0A3E1RAG5"/>
<comment type="caution">
    <text evidence="6">The sequence shown here is derived from an EMBL/GenBank/DDBJ whole genome shotgun (WGS) entry which is preliminary data.</text>
</comment>
<keyword evidence="3" id="KW-0418">Kinase</keyword>
<dbReference type="GO" id="GO:0016301">
    <property type="term" value="F:kinase activity"/>
    <property type="evidence" value="ECO:0007669"/>
    <property type="project" value="UniProtKB-KW"/>
</dbReference>
<evidence type="ECO:0000256" key="4">
    <source>
        <dbReference type="ARBA" id="ARBA00022840"/>
    </source>
</evidence>
<dbReference type="InterPro" id="IPR017438">
    <property type="entry name" value="ATP-NAD_kinase_N"/>
</dbReference>
<dbReference type="Gene3D" id="3.40.50.10330">
    <property type="entry name" value="Probable inorganic polyphosphate/atp-NAD kinase, domain 1"/>
    <property type="match status" value="1"/>
</dbReference>
<keyword evidence="4" id="KW-0067">ATP-binding</keyword>
<dbReference type="GO" id="GO:0005524">
    <property type="term" value="F:ATP binding"/>
    <property type="evidence" value="ECO:0007669"/>
    <property type="project" value="UniProtKB-KW"/>
</dbReference>
<dbReference type="PROSITE" id="PS50146">
    <property type="entry name" value="DAGK"/>
    <property type="match status" value="1"/>
</dbReference>
<dbReference type="SUPFAM" id="SSF111331">
    <property type="entry name" value="NAD kinase/diacylglycerol kinase-like"/>
    <property type="match status" value="1"/>
</dbReference>
<dbReference type="InterPro" id="IPR001206">
    <property type="entry name" value="Diacylglycerol_kinase_cat_dom"/>
</dbReference>
<reference evidence="6 7" key="1">
    <citation type="submission" date="2018-05" db="EMBL/GenBank/DDBJ databases">
        <title>Rhodoferax soyangensis sp.nov., isolated from an oligotrophic freshwater lake.</title>
        <authorList>
            <person name="Park M."/>
        </authorList>
    </citation>
    <scope>NUCLEOTIDE SEQUENCE [LARGE SCALE GENOMIC DNA]</scope>
    <source>
        <strain evidence="6 7">IMCC26218</strain>
    </source>
</reference>
<dbReference type="GO" id="GO:0005886">
    <property type="term" value="C:plasma membrane"/>
    <property type="evidence" value="ECO:0007669"/>
    <property type="project" value="TreeGrafter"/>
</dbReference>
<keyword evidence="2" id="KW-0547">Nucleotide-binding</keyword>
<evidence type="ECO:0000256" key="2">
    <source>
        <dbReference type="ARBA" id="ARBA00022741"/>
    </source>
</evidence>
<evidence type="ECO:0000256" key="1">
    <source>
        <dbReference type="ARBA" id="ARBA00022679"/>
    </source>
</evidence>
<accession>A0A3E1RAG5</accession>
<evidence type="ECO:0000313" key="6">
    <source>
        <dbReference type="EMBL" id="RFO96337.1"/>
    </source>
</evidence>
<feature type="domain" description="DAGKc" evidence="5">
    <location>
        <begin position="18"/>
        <end position="147"/>
    </location>
</feature>
<dbReference type="RefSeq" id="WP_117178098.1">
    <property type="nucleotide sequence ID" value="NZ_QFZK01000008.1"/>
</dbReference>
<evidence type="ECO:0000313" key="7">
    <source>
        <dbReference type="Proteomes" id="UP000260665"/>
    </source>
</evidence>
<keyword evidence="1" id="KW-0808">Transferase</keyword>
<dbReference type="OrthoDB" id="142078at2"/>
<dbReference type="Proteomes" id="UP000260665">
    <property type="component" value="Unassembled WGS sequence"/>
</dbReference>
<dbReference type="InterPro" id="IPR016064">
    <property type="entry name" value="NAD/diacylglycerol_kinase_sf"/>
</dbReference>
<dbReference type="InterPro" id="IPR045540">
    <property type="entry name" value="YegS/DAGK_C"/>
</dbReference>
<evidence type="ECO:0000259" key="5">
    <source>
        <dbReference type="PROSITE" id="PS50146"/>
    </source>
</evidence>
<keyword evidence="7" id="KW-1185">Reference proteome</keyword>
<dbReference type="SMART" id="SM00046">
    <property type="entry name" value="DAGKc"/>
    <property type="match status" value="1"/>
</dbReference>
<dbReference type="Gene3D" id="2.60.200.40">
    <property type="match status" value="1"/>
</dbReference>
<evidence type="ECO:0000256" key="3">
    <source>
        <dbReference type="ARBA" id="ARBA00022777"/>
    </source>
</evidence>